<dbReference type="PANTHER" id="PTHR39430">
    <property type="entry name" value="MEMBRANE-ASSOCIATED PROTEASE-RELATED"/>
    <property type="match status" value="1"/>
</dbReference>
<evidence type="ECO:0000259" key="2">
    <source>
        <dbReference type="Pfam" id="PF02517"/>
    </source>
</evidence>
<protein>
    <submittedName>
        <fullName evidence="3">Type II CAAX endopeptidase family protein</fullName>
    </submittedName>
</protein>
<gene>
    <name evidence="3" type="ORF">ACFPK8_11715</name>
</gene>
<dbReference type="RefSeq" id="WP_343922593.1">
    <property type="nucleotide sequence ID" value="NZ_BAAAIR010000016.1"/>
</dbReference>
<keyword evidence="1" id="KW-0812">Transmembrane</keyword>
<keyword evidence="1" id="KW-1133">Transmembrane helix</keyword>
<feature type="transmembrane region" description="Helical" evidence="1">
    <location>
        <begin position="20"/>
        <end position="40"/>
    </location>
</feature>
<dbReference type="GeneID" id="303296279"/>
<feature type="transmembrane region" description="Helical" evidence="1">
    <location>
        <begin position="169"/>
        <end position="186"/>
    </location>
</feature>
<dbReference type="Proteomes" id="UP001595937">
    <property type="component" value="Unassembled WGS sequence"/>
</dbReference>
<feature type="transmembrane region" description="Helical" evidence="1">
    <location>
        <begin position="52"/>
        <end position="75"/>
    </location>
</feature>
<feature type="transmembrane region" description="Helical" evidence="1">
    <location>
        <begin position="245"/>
        <end position="268"/>
    </location>
</feature>
<evidence type="ECO:0000313" key="4">
    <source>
        <dbReference type="Proteomes" id="UP001595937"/>
    </source>
</evidence>
<feature type="transmembrane region" description="Helical" evidence="1">
    <location>
        <begin position="192"/>
        <end position="208"/>
    </location>
</feature>
<name>A0ABW0FIG0_9MICO</name>
<evidence type="ECO:0000313" key="3">
    <source>
        <dbReference type="EMBL" id="MFC5298180.1"/>
    </source>
</evidence>
<dbReference type="Pfam" id="PF02517">
    <property type="entry name" value="Rce1-like"/>
    <property type="match status" value="1"/>
</dbReference>
<keyword evidence="1" id="KW-0472">Membrane</keyword>
<organism evidence="3 4">
    <name type="scientific">Brachybacterium tyrofermentans</name>
    <dbReference type="NCBI Taxonomy" id="47848"/>
    <lineage>
        <taxon>Bacteria</taxon>
        <taxon>Bacillati</taxon>
        <taxon>Actinomycetota</taxon>
        <taxon>Actinomycetes</taxon>
        <taxon>Micrococcales</taxon>
        <taxon>Dermabacteraceae</taxon>
        <taxon>Brachybacterium</taxon>
    </lineage>
</organism>
<evidence type="ECO:0000256" key="1">
    <source>
        <dbReference type="SAM" id="Phobius"/>
    </source>
</evidence>
<proteinExistence type="predicted"/>
<dbReference type="EMBL" id="JBHSLN010000025">
    <property type="protein sequence ID" value="MFC5298180.1"/>
    <property type="molecule type" value="Genomic_DNA"/>
</dbReference>
<sequence>MQQIDESRAPRPRVLASAAWRIALALLPLGAGLAAVPALLPEAGDLSDPTTLTLRIAAGFALSALTIAVILCLVRGAEGRRMRDAGLTSPRTGWRLAVWGALLWTVPAAATFSVLGLLGAPLTATGPGPDLARTVLLLLLAVLVAEAVPEEAVFRGYVMHALGTVARGWCVIIAQAVLFTLFGAILRHSWNPVDLSLFLVMGIGFGWLRLLTGSIWMSVGFHAAFQTGAQLVLTHEVLSLDGGTGTAMLALGMIPFTVAAAVTSALGIPRAVHAGSRAPQEQTGLRA</sequence>
<feature type="transmembrane region" description="Helical" evidence="1">
    <location>
        <begin position="96"/>
        <end position="119"/>
    </location>
</feature>
<accession>A0ABW0FIG0</accession>
<reference evidence="4" key="1">
    <citation type="journal article" date="2019" name="Int. J. Syst. Evol. Microbiol.">
        <title>The Global Catalogue of Microorganisms (GCM) 10K type strain sequencing project: providing services to taxonomists for standard genome sequencing and annotation.</title>
        <authorList>
            <consortium name="The Broad Institute Genomics Platform"/>
            <consortium name="The Broad Institute Genome Sequencing Center for Infectious Disease"/>
            <person name="Wu L."/>
            <person name="Ma J."/>
        </authorList>
    </citation>
    <scope>NUCLEOTIDE SEQUENCE [LARGE SCALE GENOMIC DNA]</scope>
    <source>
        <strain evidence="4">CGMCC 1.16455</strain>
    </source>
</reference>
<dbReference type="InterPro" id="IPR003675">
    <property type="entry name" value="Rce1/LyrA-like_dom"/>
</dbReference>
<feature type="domain" description="CAAX prenyl protease 2/Lysostaphin resistance protein A-like" evidence="2">
    <location>
        <begin position="134"/>
        <end position="226"/>
    </location>
</feature>
<keyword evidence="4" id="KW-1185">Reference proteome</keyword>
<dbReference type="PANTHER" id="PTHR39430:SF1">
    <property type="entry name" value="PROTEASE"/>
    <property type="match status" value="1"/>
</dbReference>
<comment type="caution">
    <text evidence="3">The sequence shown here is derived from an EMBL/GenBank/DDBJ whole genome shotgun (WGS) entry which is preliminary data.</text>
</comment>